<reference evidence="16" key="1">
    <citation type="submission" date="2018-05" db="EMBL/GenBank/DDBJ databases">
        <title>Draft genome of Mucuna pruriens seed.</title>
        <authorList>
            <person name="Nnadi N.E."/>
            <person name="Vos R."/>
            <person name="Hasami M.H."/>
            <person name="Devisetty U.K."/>
            <person name="Aguiy J.C."/>
        </authorList>
    </citation>
    <scope>NUCLEOTIDE SEQUENCE [LARGE SCALE GENOMIC DNA]</scope>
    <source>
        <strain evidence="16">JCA_2017</strain>
    </source>
</reference>
<dbReference type="InterPro" id="IPR050542">
    <property type="entry name" value="Glycosyl_Hydrlase18_Chitinase"/>
</dbReference>
<feature type="signal peptide" evidence="14">
    <location>
        <begin position="1"/>
        <end position="25"/>
    </location>
</feature>
<keyword evidence="6 13" id="KW-0378">Hydrolase</keyword>
<accession>A0A371GMK3</accession>
<keyword evidence="11" id="KW-0624">Polysaccharide degradation</keyword>
<dbReference type="Proteomes" id="UP000257109">
    <property type="component" value="Unassembled WGS sequence"/>
</dbReference>
<evidence type="ECO:0000313" key="16">
    <source>
        <dbReference type="EMBL" id="RDX91563.1"/>
    </source>
</evidence>
<dbReference type="SUPFAM" id="SSF51445">
    <property type="entry name" value="(Trans)glycosidases"/>
    <property type="match status" value="1"/>
</dbReference>
<organism evidence="16 17">
    <name type="scientific">Mucuna pruriens</name>
    <name type="common">Velvet bean</name>
    <name type="synonym">Dolichos pruriens</name>
    <dbReference type="NCBI Taxonomy" id="157652"/>
    <lineage>
        <taxon>Eukaryota</taxon>
        <taxon>Viridiplantae</taxon>
        <taxon>Streptophyta</taxon>
        <taxon>Embryophyta</taxon>
        <taxon>Tracheophyta</taxon>
        <taxon>Spermatophyta</taxon>
        <taxon>Magnoliopsida</taxon>
        <taxon>eudicotyledons</taxon>
        <taxon>Gunneridae</taxon>
        <taxon>Pentapetalae</taxon>
        <taxon>rosids</taxon>
        <taxon>fabids</taxon>
        <taxon>Fabales</taxon>
        <taxon>Fabaceae</taxon>
        <taxon>Papilionoideae</taxon>
        <taxon>50 kb inversion clade</taxon>
        <taxon>NPAAA clade</taxon>
        <taxon>indigoferoid/millettioid clade</taxon>
        <taxon>Phaseoleae</taxon>
        <taxon>Mucuna</taxon>
    </lineage>
</organism>
<evidence type="ECO:0000256" key="5">
    <source>
        <dbReference type="ARBA" id="ARBA00022525"/>
    </source>
</evidence>
<name>A0A371GMK3_MUCPR</name>
<evidence type="ECO:0000313" key="17">
    <source>
        <dbReference type="Proteomes" id="UP000257109"/>
    </source>
</evidence>
<dbReference type="STRING" id="157652.A0A371GMK3"/>
<dbReference type="AlphaFoldDB" id="A0A371GMK3"/>
<keyword evidence="10 13" id="KW-0326">Glycosidase</keyword>
<dbReference type="PANTHER" id="PTHR45708">
    <property type="entry name" value="ENDOCHITINASE"/>
    <property type="match status" value="1"/>
</dbReference>
<dbReference type="CDD" id="cd02877">
    <property type="entry name" value="GH18_hevamine_XipI_class_III"/>
    <property type="match status" value="1"/>
</dbReference>
<keyword evidence="7" id="KW-0146">Chitin degradation</keyword>
<proteinExistence type="inferred from homology"/>
<evidence type="ECO:0000256" key="1">
    <source>
        <dbReference type="ARBA" id="ARBA00000822"/>
    </source>
</evidence>
<evidence type="ECO:0000256" key="3">
    <source>
        <dbReference type="ARBA" id="ARBA00009121"/>
    </source>
</evidence>
<feature type="domain" description="GH18" evidence="15">
    <location>
        <begin position="26"/>
        <end position="298"/>
    </location>
</feature>
<comment type="catalytic activity">
    <reaction evidence="1">
        <text>Random endo-hydrolysis of N-acetyl-beta-D-glucosaminide (1-&gt;4)-beta-linkages in chitin and chitodextrins.</text>
        <dbReference type="EC" id="3.2.1.14"/>
    </reaction>
</comment>
<evidence type="ECO:0000256" key="6">
    <source>
        <dbReference type="ARBA" id="ARBA00022801"/>
    </source>
</evidence>
<dbReference type="GO" id="GO:0008843">
    <property type="term" value="F:endochitinase activity"/>
    <property type="evidence" value="ECO:0007669"/>
    <property type="project" value="UniProtKB-EC"/>
</dbReference>
<sequence>MRNKVAHPLCLFLLISLTLFSKSNAGSLVVYWGQNEGEGSLTDACNTGLYQIVNIAFLSSFGKSGPPQINLAGHCSPESNGCQRVGIGVKNCQSRGIKVMLSIGGDTNSYTLTSPEAARQVADYIWNNFLGGNSNSRPFGDSVLDGVDFDIEGGELHYAALAQRLHDHYASSSKTFYLTAAPQCPFQNNILNRALTTGLFDHVWIQFYNNPQCEFSPNNPNGFKSSWNQWTTSINIKGKFFVGLPASRAAAGSGFVPSEALINQLLPIVRSPKYGGVMLWDRFNDVQSGYSGRIRSSV</sequence>
<dbReference type="EMBL" id="QJKJ01005084">
    <property type="protein sequence ID" value="RDX91563.1"/>
    <property type="molecule type" value="Genomic_DNA"/>
</dbReference>
<dbReference type="EC" id="3.2.1.14" evidence="4"/>
<evidence type="ECO:0000256" key="10">
    <source>
        <dbReference type="ARBA" id="ARBA00023295"/>
    </source>
</evidence>
<evidence type="ECO:0000256" key="12">
    <source>
        <dbReference type="ARBA" id="ARBA00073139"/>
    </source>
</evidence>
<dbReference type="PROSITE" id="PS01095">
    <property type="entry name" value="GH18_1"/>
    <property type="match status" value="1"/>
</dbReference>
<evidence type="ECO:0000259" key="15">
    <source>
        <dbReference type="PROSITE" id="PS51910"/>
    </source>
</evidence>
<evidence type="ECO:0000256" key="14">
    <source>
        <dbReference type="SAM" id="SignalP"/>
    </source>
</evidence>
<feature type="chain" id="PRO_5016794297" description="Acidic endochitinase" evidence="14">
    <location>
        <begin position="26"/>
        <end position="298"/>
    </location>
</feature>
<protein>
    <recommendedName>
        <fullName evidence="12">Acidic endochitinase</fullName>
        <ecNumber evidence="4">3.2.1.14</ecNumber>
    </recommendedName>
</protein>
<comment type="similarity">
    <text evidence="3">Belongs to the glycosyl hydrolase 18 family. Chitinase class II subfamily.</text>
</comment>
<dbReference type="GO" id="GO:0000272">
    <property type="term" value="P:polysaccharide catabolic process"/>
    <property type="evidence" value="ECO:0007669"/>
    <property type="project" value="UniProtKB-KW"/>
</dbReference>
<dbReference type="GO" id="GO:0005576">
    <property type="term" value="C:extracellular region"/>
    <property type="evidence" value="ECO:0007669"/>
    <property type="project" value="UniProtKB-SubCell"/>
</dbReference>
<evidence type="ECO:0000256" key="4">
    <source>
        <dbReference type="ARBA" id="ARBA00012729"/>
    </source>
</evidence>
<comment type="subcellular location">
    <subcellularLocation>
        <location evidence="2">Secreted</location>
        <location evidence="2">Extracellular space</location>
    </subcellularLocation>
</comment>
<dbReference type="PROSITE" id="PS51910">
    <property type="entry name" value="GH18_2"/>
    <property type="match status" value="1"/>
</dbReference>
<evidence type="ECO:0000256" key="11">
    <source>
        <dbReference type="ARBA" id="ARBA00023326"/>
    </source>
</evidence>
<dbReference type="Gene3D" id="3.20.20.80">
    <property type="entry name" value="Glycosidases"/>
    <property type="match status" value="1"/>
</dbReference>
<evidence type="ECO:0000256" key="9">
    <source>
        <dbReference type="ARBA" id="ARBA00023277"/>
    </source>
</evidence>
<evidence type="ECO:0000256" key="7">
    <source>
        <dbReference type="ARBA" id="ARBA00023024"/>
    </source>
</evidence>
<dbReference type="InterPro" id="IPR001579">
    <property type="entry name" value="Glyco_hydro_18_chit_AS"/>
</dbReference>
<evidence type="ECO:0000256" key="13">
    <source>
        <dbReference type="RuleBase" id="RU000489"/>
    </source>
</evidence>
<dbReference type="FunFam" id="3.20.20.80:FF:000015">
    <property type="entry name" value="Acidic endochitinase SE2"/>
    <property type="match status" value="1"/>
</dbReference>
<feature type="non-terminal residue" evidence="16">
    <location>
        <position position="1"/>
    </location>
</feature>
<dbReference type="OrthoDB" id="6020543at2759"/>
<keyword evidence="8" id="KW-1015">Disulfide bond</keyword>
<evidence type="ECO:0000256" key="8">
    <source>
        <dbReference type="ARBA" id="ARBA00023157"/>
    </source>
</evidence>
<evidence type="ECO:0000256" key="2">
    <source>
        <dbReference type="ARBA" id="ARBA00004239"/>
    </source>
</evidence>
<dbReference type="InterPro" id="IPR001223">
    <property type="entry name" value="Glyco_hydro18_cat"/>
</dbReference>
<comment type="caution">
    <text evidence="16">The sequence shown here is derived from an EMBL/GenBank/DDBJ whole genome shotgun (WGS) entry which is preliminary data.</text>
</comment>
<keyword evidence="5" id="KW-0964">Secreted</keyword>
<dbReference type="InterPro" id="IPR017853">
    <property type="entry name" value="GH"/>
</dbReference>
<dbReference type="PANTHER" id="PTHR45708:SF66">
    <property type="entry name" value="CHITINASE"/>
    <property type="match status" value="1"/>
</dbReference>
<keyword evidence="17" id="KW-1185">Reference proteome</keyword>
<keyword evidence="9" id="KW-0119">Carbohydrate metabolism</keyword>
<keyword evidence="14" id="KW-0732">Signal</keyword>
<dbReference type="InterPro" id="IPR045321">
    <property type="entry name" value="Cts1-like"/>
</dbReference>
<gene>
    <name evidence="16" type="ORF">CR513_26433</name>
</gene>
<dbReference type="GO" id="GO:0006032">
    <property type="term" value="P:chitin catabolic process"/>
    <property type="evidence" value="ECO:0007669"/>
    <property type="project" value="UniProtKB-KW"/>
</dbReference>
<dbReference type="Pfam" id="PF00704">
    <property type="entry name" value="Glyco_hydro_18"/>
    <property type="match status" value="1"/>
</dbReference>